<protein>
    <submittedName>
        <fullName evidence="3">Uncharacterized protein</fullName>
    </submittedName>
</protein>
<dbReference type="Gene3D" id="3.40.50.1100">
    <property type="match status" value="2"/>
</dbReference>
<dbReference type="PROSITE" id="PS00168">
    <property type="entry name" value="TRP_SYNTHASE_BETA"/>
    <property type="match status" value="1"/>
</dbReference>
<dbReference type="GO" id="GO:0004834">
    <property type="term" value="F:tryptophan synthase activity"/>
    <property type="evidence" value="ECO:0007669"/>
    <property type="project" value="InterPro"/>
</dbReference>
<evidence type="ECO:0000313" key="3">
    <source>
        <dbReference type="EnsemblPlants" id="Kaladp0026s0077.1.v1.1"/>
    </source>
</evidence>
<reference evidence="3" key="1">
    <citation type="submission" date="2021-01" db="UniProtKB">
        <authorList>
            <consortium name="EnsemblPlants"/>
        </authorList>
    </citation>
    <scope>IDENTIFICATION</scope>
</reference>
<comment type="cofactor">
    <cofactor evidence="1">
        <name>pyridoxal 5'-phosphate</name>
        <dbReference type="ChEBI" id="CHEBI:597326"/>
    </cofactor>
</comment>
<evidence type="ECO:0000313" key="4">
    <source>
        <dbReference type="Proteomes" id="UP000594263"/>
    </source>
</evidence>
<dbReference type="PANTHER" id="PTHR48077">
    <property type="entry name" value="TRYPTOPHAN SYNTHASE-RELATED"/>
    <property type="match status" value="1"/>
</dbReference>
<evidence type="ECO:0000256" key="2">
    <source>
        <dbReference type="ARBA" id="ARBA00022898"/>
    </source>
</evidence>
<dbReference type="AlphaFoldDB" id="A0A7N0ZSY6"/>
<keyword evidence="4" id="KW-1185">Reference proteome</keyword>
<dbReference type="GO" id="GO:0042803">
    <property type="term" value="F:protein homodimerization activity"/>
    <property type="evidence" value="ECO:0007669"/>
    <property type="project" value="EnsemblPlants"/>
</dbReference>
<dbReference type="GO" id="GO:0052684">
    <property type="term" value="F:L-serine hydro-lyase (adding indole, L-tryptophan-forming) activity"/>
    <property type="evidence" value="ECO:0007669"/>
    <property type="project" value="EnsemblPlants"/>
</dbReference>
<organism evidence="3 4">
    <name type="scientific">Kalanchoe fedtschenkoi</name>
    <name type="common">Lavender scallops</name>
    <name type="synonym">South American air plant</name>
    <dbReference type="NCBI Taxonomy" id="63787"/>
    <lineage>
        <taxon>Eukaryota</taxon>
        <taxon>Viridiplantae</taxon>
        <taxon>Streptophyta</taxon>
        <taxon>Embryophyta</taxon>
        <taxon>Tracheophyta</taxon>
        <taxon>Spermatophyta</taxon>
        <taxon>Magnoliopsida</taxon>
        <taxon>eudicotyledons</taxon>
        <taxon>Gunneridae</taxon>
        <taxon>Pentapetalae</taxon>
        <taxon>Saxifragales</taxon>
        <taxon>Crassulaceae</taxon>
        <taxon>Kalanchoe</taxon>
    </lineage>
</organism>
<name>A0A7N0ZSY6_KALFE</name>
<proteinExistence type="predicted"/>
<dbReference type="EnsemblPlants" id="Kaladp0026s0077.1.v1.1">
    <property type="protein sequence ID" value="Kaladp0026s0077.1.v1.1"/>
    <property type="gene ID" value="Kaladp0026s0077.v1.1"/>
</dbReference>
<keyword evidence="2" id="KW-0663">Pyridoxal phosphate</keyword>
<dbReference type="Proteomes" id="UP000594263">
    <property type="component" value="Unplaced"/>
</dbReference>
<sequence>MATPRTLPPPTPHYFSTADKGGCLRHAGLTSRSLGLTLVTGSRSKAVVASINNGTHLPRRWYNLVADLHLKPPPTLHPKTFKPINPQDLSHLFPDALIEQEASNERFIDIPEQVLEVYKLWRPTPLIRAKRLEKLLETPARIYYKYEGVSPAGSHKPNTAVPQVILMAMCGHGHFDLPAYDKYLRGNLVDLSFSEERIRSSLENIPLIR</sequence>
<dbReference type="SUPFAM" id="SSF53686">
    <property type="entry name" value="Tryptophan synthase beta subunit-like PLP-dependent enzymes"/>
    <property type="match status" value="1"/>
</dbReference>
<dbReference type="OMA" id="QVILMAM"/>
<dbReference type="InterPro" id="IPR036052">
    <property type="entry name" value="TrpB-like_PALP_sf"/>
</dbReference>
<evidence type="ECO:0000256" key="1">
    <source>
        <dbReference type="ARBA" id="ARBA00001933"/>
    </source>
</evidence>
<accession>A0A7N0ZSY6</accession>
<dbReference type="InterPro" id="IPR006653">
    <property type="entry name" value="Trp_synth_b_CS"/>
</dbReference>
<dbReference type="PANTHER" id="PTHR48077:SF6">
    <property type="entry name" value="TRYPTOPHAN SYNTHASE"/>
    <property type="match status" value="1"/>
</dbReference>
<dbReference type="GO" id="GO:0005737">
    <property type="term" value="C:cytoplasm"/>
    <property type="evidence" value="ECO:0007669"/>
    <property type="project" value="TreeGrafter"/>
</dbReference>
<dbReference type="InterPro" id="IPR023026">
    <property type="entry name" value="Trp_synth_beta/beta-like"/>
</dbReference>
<dbReference type="Gramene" id="Kaladp0026s0077.1.v1.1">
    <property type="protein sequence ID" value="Kaladp0026s0077.1.v1.1"/>
    <property type="gene ID" value="Kaladp0026s0077.v1.1"/>
</dbReference>